<dbReference type="Gene3D" id="3.60.21.10">
    <property type="match status" value="1"/>
</dbReference>
<proteinExistence type="predicted"/>
<dbReference type="InterPro" id="IPR029052">
    <property type="entry name" value="Metallo-depent_PP-like"/>
</dbReference>
<dbReference type="EMBL" id="HBFB01032113">
    <property type="protein sequence ID" value="CAD8693801.1"/>
    <property type="molecule type" value="Transcribed_RNA"/>
</dbReference>
<dbReference type="CDD" id="cd07425">
    <property type="entry name" value="MPP_Shelphs"/>
    <property type="match status" value="1"/>
</dbReference>
<evidence type="ECO:0000256" key="1">
    <source>
        <dbReference type="SAM" id="MobiDB-lite"/>
    </source>
</evidence>
<dbReference type="Pfam" id="PF00149">
    <property type="entry name" value="Metallophos"/>
    <property type="match status" value="1"/>
</dbReference>
<reference evidence="3" key="1">
    <citation type="submission" date="2021-01" db="EMBL/GenBank/DDBJ databases">
        <authorList>
            <person name="Corre E."/>
            <person name="Pelletier E."/>
            <person name="Niang G."/>
            <person name="Scheremetjew M."/>
            <person name="Finn R."/>
            <person name="Kale V."/>
            <person name="Holt S."/>
            <person name="Cochrane G."/>
            <person name="Meng A."/>
            <person name="Brown T."/>
            <person name="Cohen L."/>
        </authorList>
    </citation>
    <scope>NUCLEOTIDE SEQUENCE</scope>
    <source>
        <strain evidence="3">SAG 11-49</strain>
    </source>
</reference>
<dbReference type="PRINTS" id="PR00114">
    <property type="entry name" value="STPHPHTASE"/>
</dbReference>
<name>A0A7S0S1E6_9CHLO</name>
<evidence type="ECO:0000259" key="2">
    <source>
        <dbReference type="Pfam" id="PF00149"/>
    </source>
</evidence>
<feature type="compositionally biased region" description="Polar residues" evidence="1">
    <location>
        <begin position="74"/>
        <end position="94"/>
    </location>
</feature>
<dbReference type="InterPro" id="IPR006186">
    <property type="entry name" value="Ser/Thr-sp_prot-phosphatase"/>
</dbReference>
<dbReference type="SUPFAM" id="SSF56300">
    <property type="entry name" value="Metallo-dependent phosphatases"/>
    <property type="match status" value="1"/>
</dbReference>
<dbReference type="InterPro" id="IPR041787">
    <property type="entry name" value="MPP_Shelphs"/>
</dbReference>
<accession>A0A7S0S1E6</accession>
<protein>
    <recommendedName>
        <fullName evidence="2">Calcineurin-like phosphoesterase domain-containing protein</fullName>
    </recommendedName>
</protein>
<feature type="domain" description="Calcineurin-like phosphoesterase" evidence="2">
    <location>
        <begin position="102"/>
        <end position="344"/>
    </location>
</feature>
<gene>
    <name evidence="3" type="ORF">CLEI1391_LOCUS17984</name>
</gene>
<feature type="region of interest" description="Disordered" evidence="1">
    <location>
        <begin position="67"/>
        <end position="94"/>
    </location>
</feature>
<dbReference type="InterPro" id="IPR004843">
    <property type="entry name" value="Calcineurin-like_PHP"/>
</dbReference>
<dbReference type="PANTHER" id="PTHR46546:SF4">
    <property type="entry name" value="SHEWANELLA-LIKE PROTEIN PHOSPHATASE 1"/>
    <property type="match status" value="1"/>
</dbReference>
<dbReference type="GO" id="GO:0016787">
    <property type="term" value="F:hydrolase activity"/>
    <property type="evidence" value="ECO:0007669"/>
    <property type="project" value="InterPro"/>
</dbReference>
<organism evidence="3">
    <name type="scientific">Chlamydomonas leiostraca</name>
    <dbReference type="NCBI Taxonomy" id="1034604"/>
    <lineage>
        <taxon>Eukaryota</taxon>
        <taxon>Viridiplantae</taxon>
        <taxon>Chlorophyta</taxon>
        <taxon>core chlorophytes</taxon>
        <taxon>Chlorophyceae</taxon>
        <taxon>CS clade</taxon>
        <taxon>Chlamydomonadales</taxon>
        <taxon>Chlamydomonadaceae</taxon>
        <taxon>Chlamydomonas</taxon>
    </lineage>
</organism>
<evidence type="ECO:0000313" key="3">
    <source>
        <dbReference type="EMBL" id="CAD8693801.1"/>
    </source>
</evidence>
<sequence>MQLRGKLTAGPVGHVVRTPRAVVPRVALSTASQASRHVSRRHLLFLSTLSAAGHHANANAAYVEEVQEVKQEQPGPTQPSTSGAPEQNQYVNPPTYLTTTGRVVAVGDLHGDWAKAIEAFKVAGCIRVKDDNEIVWIGGDTIVVQLGDVLDRGDNEIAIVRLLRALDAEARNHGGAVYMLNGNHESLNICGDFRYVTPGAFMESAAFAGLDEREFKDWELLARVRYAVYKPGGPMAMELSKNPTVLVINDTAFAHGGLLPVHVAYGLEKLNSEVASWMRADRSGESGTAAPPFLAMGDAQSVMWNRTYSKERYPSPHERFHACNSLKQALGRINAKRLVVGHTPQLGGANCECDGGVWRIDVGMSYGVLNRPVQVLEIVKDLVSNESTVRIISNESQLSVDLEEAASVDL</sequence>
<dbReference type="PANTHER" id="PTHR46546">
    <property type="entry name" value="SHEWANELLA-LIKE PROTEIN PHOSPHATASE 1"/>
    <property type="match status" value="1"/>
</dbReference>
<dbReference type="AlphaFoldDB" id="A0A7S0S1E6"/>